<evidence type="ECO:0000313" key="5">
    <source>
        <dbReference type="EMBL" id="KAL0159146.1"/>
    </source>
</evidence>
<accession>A0ABD0ND36</accession>
<dbReference type="EMBL" id="JAMKFB020000023">
    <property type="protein sequence ID" value="KAL0159146.1"/>
    <property type="molecule type" value="Genomic_DNA"/>
</dbReference>
<evidence type="ECO:0000256" key="2">
    <source>
        <dbReference type="ARBA" id="ARBA00022989"/>
    </source>
</evidence>
<dbReference type="InterPro" id="IPR027397">
    <property type="entry name" value="Catenin-bd_sf"/>
</dbReference>
<reference evidence="5 6" key="1">
    <citation type="submission" date="2024-05" db="EMBL/GenBank/DDBJ databases">
        <title>Genome sequencing and assembly of Indian major carp, Cirrhinus mrigala (Hamilton, 1822).</title>
        <authorList>
            <person name="Mohindra V."/>
            <person name="Chowdhury L.M."/>
            <person name="Lal K."/>
            <person name="Jena J.K."/>
        </authorList>
    </citation>
    <scope>NUCLEOTIDE SEQUENCE [LARGE SCALE GENOMIC DNA]</scope>
    <source>
        <strain evidence="5">CM1030</strain>
        <tissue evidence="5">Blood</tissue>
    </source>
</reference>
<dbReference type="AlphaFoldDB" id="A0ABD0ND36"/>
<name>A0ABD0ND36_CIRMR</name>
<protein>
    <recommendedName>
        <fullName evidence="4">Cadherin Y-type LIR-motif domain-containing protein</fullName>
    </recommendedName>
</protein>
<dbReference type="Gene3D" id="4.10.900.10">
    <property type="entry name" value="TCF3-CBD (Catenin binding domain)"/>
    <property type="match status" value="1"/>
</dbReference>
<dbReference type="InterPro" id="IPR000233">
    <property type="entry name" value="Cadherin_Y-type_LIR"/>
</dbReference>
<keyword evidence="2" id="KW-0472">Membrane</keyword>
<comment type="function">
    <text evidence="3">Cadherins are calcium-dependent cell adhesion proteins.</text>
</comment>
<dbReference type="Proteomes" id="UP001529510">
    <property type="component" value="Unassembled WGS sequence"/>
</dbReference>
<dbReference type="GO" id="GO:0002009">
    <property type="term" value="P:morphogenesis of an epithelium"/>
    <property type="evidence" value="ECO:0007669"/>
    <property type="project" value="UniProtKB-ARBA"/>
</dbReference>
<feature type="non-terminal residue" evidence="5">
    <location>
        <position position="65"/>
    </location>
</feature>
<proteinExistence type="predicted"/>
<sequence>EQKDYPTYVPYEYEYEGKGSDCQSLDQLTISNFGDNLDFLQNLGPKFNTLGGICQQSMERKNVRL</sequence>
<evidence type="ECO:0000256" key="3">
    <source>
        <dbReference type="RuleBase" id="RU004357"/>
    </source>
</evidence>
<keyword evidence="1" id="KW-0812">Transmembrane</keyword>
<keyword evidence="6" id="KW-1185">Reference proteome</keyword>
<comment type="caution">
    <text evidence="5">The sequence shown here is derived from an EMBL/GenBank/DDBJ whole genome shotgun (WGS) entry which is preliminary data.</text>
</comment>
<evidence type="ECO:0000256" key="1">
    <source>
        <dbReference type="ARBA" id="ARBA00022692"/>
    </source>
</evidence>
<evidence type="ECO:0000313" key="6">
    <source>
        <dbReference type="Proteomes" id="UP001529510"/>
    </source>
</evidence>
<feature type="non-terminal residue" evidence="5">
    <location>
        <position position="1"/>
    </location>
</feature>
<keyword evidence="2" id="KW-1133">Transmembrane helix</keyword>
<evidence type="ECO:0000259" key="4">
    <source>
        <dbReference type="Pfam" id="PF01049"/>
    </source>
</evidence>
<organism evidence="5 6">
    <name type="scientific">Cirrhinus mrigala</name>
    <name type="common">Mrigala</name>
    <dbReference type="NCBI Taxonomy" id="683832"/>
    <lineage>
        <taxon>Eukaryota</taxon>
        <taxon>Metazoa</taxon>
        <taxon>Chordata</taxon>
        <taxon>Craniata</taxon>
        <taxon>Vertebrata</taxon>
        <taxon>Euteleostomi</taxon>
        <taxon>Actinopterygii</taxon>
        <taxon>Neopterygii</taxon>
        <taxon>Teleostei</taxon>
        <taxon>Ostariophysi</taxon>
        <taxon>Cypriniformes</taxon>
        <taxon>Cyprinidae</taxon>
        <taxon>Labeoninae</taxon>
        <taxon>Labeonini</taxon>
        <taxon>Cirrhinus</taxon>
    </lineage>
</organism>
<dbReference type="Pfam" id="PF01049">
    <property type="entry name" value="CADH_Y-type_LIR"/>
    <property type="match status" value="1"/>
</dbReference>
<feature type="domain" description="Cadherin Y-type LIR-motif" evidence="4">
    <location>
        <begin position="12"/>
        <end position="54"/>
    </location>
</feature>
<gene>
    <name evidence="5" type="ORF">M9458_047222</name>
</gene>